<proteinExistence type="predicted"/>
<reference evidence="1" key="1">
    <citation type="submission" date="2019-08" db="EMBL/GenBank/DDBJ databases">
        <authorList>
            <person name="Kucharzyk K."/>
            <person name="Murdoch R.W."/>
            <person name="Higgins S."/>
            <person name="Loffler F."/>
        </authorList>
    </citation>
    <scope>NUCLEOTIDE SEQUENCE</scope>
</reference>
<evidence type="ECO:0000313" key="1">
    <source>
        <dbReference type="EMBL" id="MPN15730.1"/>
    </source>
</evidence>
<accession>A0A645FP55</accession>
<name>A0A645FP55_9ZZZZ</name>
<dbReference type="EMBL" id="VSSQ01062575">
    <property type="protein sequence ID" value="MPN15730.1"/>
    <property type="molecule type" value="Genomic_DNA"/>
</dbReference>
<organism evidence="1">
    <name type="scientific">bioreactor metagenome</name>
    <dbReference type="NCBI Taxonomy" id="1076179"/>
    <lineage>
        <taxon>unclassified sequences</taxon>
        <taxon>metagenomes</taxon>
        <taxon>ecological metagenomes</taxon>
    </lineage>
</organism>
<protein>
    <submittedName>
        <fullName evidence="1">Uncharacterized protein</fullName>
    </submittedName>
</protein>
<gene>
    <name evidence="1" type="ORF">SDC9_163064</name>
</gene>
<sequence length="76" mass="8322">MAVVVFDQAAKDVFLAAKARLRRAADLHRYVRCNLARLGYRVGLGLGGAGSFRGRAAMRAFCFFGCWLCHRGDSLG</sequence>
<dbReference type="AlphaFoldDB" id="A0A645FP55"/>
<comment type="caution">
    <text evidence="1">The sequence shown here is derived from an EMBL/GenBank/DDBJ whole genome shotgun (WGS) entry which is preliminary data.</text>
</comment>